<keyword evidence="1" id="KW-1133">Transmembrane helix</keyword>
<accession>A0ABS6F4Y2</accession>
<keyword evidence="1" id="KW-0812">Transmembrane</keyword>
<name>A0ABS6F4Y2_9FIRM</name>
<protein>
    <recommendedName>
        <fullName evidence="4">DUF2178 domain-containing protein</fullName>
    </recommendedName>
</protein>
<evidence type="ECO:0000313" key="3">
    <source>
        <dbReference type="Proteomes" id="UP000787672"/>
    </source>
</evidence>
<evidence type="ECO:0000256" key="1">
    <source>
        <dbReference type="SAM" id="Phobius"/>
    </source>
</evidence>
<evidence type="ECO:0000313" key="2">
    <source>
        <dbReference type="EMBL" id="MBU5625326.1"/>
    </source>
</evidence>
<sequence length="142" mass="15900">MKKNLDCVLVLIGVLLAGAGLLLIRYLDTPQHAMRALPYVCIGVGCGTFGHGMGNLISRRALKNAPEAAWQLEIDRKDERNIAIETRAKAKAYDRMTFVFGAVMLSFALMGVELTAVLLLVFAYLLVHGWGIYYRFKYEKEM</sequence>
<feature type="transmembrane region" description="Helical" evidence="1">
    <location>
        <begin position="36"/>
        <end position="57"/>
    </location>
</feature>
<reference evidence="2 3" key="1">
    <citation type="submission" date="2021-06" db="EMBL/GenBank/DDBJ databases">
        <authorList>
            <person name="Sun Q."/>
            <person name="Li D."/>
        </authorList>
    </citation>
    <scope>NUCLEOTIDE SEQUENCE [LARGE SCALE GENOMIC DNA]</scope>
    <source>
        <strain evidence="2 3">MSJ-2</strain>
    </source>
</reference>
<dbReference type="EMBL" id="JAHLQN010000001">
    <property type="protein sequence ID" value="MBU5625326.1"/>
    <property type="molecule type" value="Genomic_DNA"/>
</dbReference>
<feature type="transmembrane region" description="Helical" evidence="1">
    <location>
        <begin position="116"/>
        <end position="136"/>
    </location>
</feature>
<organism evidence="2 3">
    <name type="scientific">Dysosmobacter acutus</name>
    <dbReference type="NCBI Taxonomy" id="2841504"/>
    <lineage>
        <taxon>Bacteria</taxon>
        <taxon>Bacillati</taxon>
        <taxon>Bacillota</taxon>
        <taxon>Clostridia</taxon>
        <taxon>Eubacteriales</taxon>
        <taxon>Oscillospiraceae</taxon>
        <taxon>Dysosmobacter</taxon>
    </lineage>
</organism>
<keyword evidence="3" id="KW-1185">Reference proteome</keyword>
<feature type="transmembrane region" description="Helical" evidence="1">
    <location>
        <begin position="7"/>
        <end position="24"/>
    </location>
</feature>
<dbReference type="Proteomes" id="UP000787672">
    <property type="component" value="Unassembled WGS sequence"/>
</dbReference>
<keyword evidence="1" id="KW-0472">Membrane</keyword>
<dbReference type="RefSeq" id="WP_216556947.1">
    <property type="nucleotide sequence ID" value="NZ_JAHLQN010000001.1"/>
</dbReference>
<proteinExistence type="predicted"/>
<evidence type="ECO:0008006" key="4">
    <source>
        <dbReference type="Google" id="ProtNLM"/>
    </source>
</evidence>
<comment type="caution">
    <text evidence="2">The sequence shown here is derived from an EMBL/GenBank/DDBJ whole genome shotgun (WGS) entry which is preliminary data.</text>
</comment>
<gene>
    <name evidence="2" type="ORF">KQI82_00055</name>
</gene>